<dbReference type="SUPFAM" id="SSF52833">
    <property type="entry name" value="Thioredoxin-like"/>
    <property type="match status" value="1"/>
</dbReference>
<organism evidence="3 4">
    <name type="scientific">Lacinutrix neustonica</name>
    <dbReference type="NCBI Taxonomy" id="2980107"/>
    <lineage>
        <taxon>Bacteria</taxon>
        <taxon>Pseudomonadati</taxon>
        <taxon>Bacteroidota</taxon>
        <taxon>Flavobacteriia</taxon>
        <taxon>Flavobacteriales</taxon>
        <taxon>Flavobacteriaceae</taxon>
        <taxon>Lacinutrix</taxon>
    </lineage>
</organism>
<evidence type="ECO:0000259" key="2">
    <source>
        <dbReference type="PROSITE" id="PS51352"/>
    </source>
</evidence>
<dbReference type="InterPro" id="IPR036249">
    <property type="entry name" value="Thioredoxin-like_sf"/>
</dbReference>
<dbReference type="GO" id="GO:0015035">
    <property type="term" value="F:protein-disulfide reductase activity"/>
    <property type="evidence" value="ECO:0007669"/>
    <property type="project" value="TreeGrafter"/>
</dbReference>
<sequence length="279" mass="32572">MKSILYTTIIALLFTSTLSATNWLDSLEDAKKIALGTNKLILVDFWASWCGPCKKMDSESWSKAEVKLLMESYVPVKIDLDINRGLALKYGVRGIPYVFIMDGNGKVIYEQMSYKPKRDVMALLDKYAINTQFLSQDLINYYKKHNFSNTYRLAAKYQDFSVMLNEDLKYEFIAVSEKYFIEAKTALRQSNIKNKERFNQKIELFDVQKRVILNSPKKALKLLGKFDTIKMDERNISFYNYLYYIAYRSMNNAEKAKEARTKLSKTDLKKADAFFNFQV</sequence>
<protein>
    <submittedName>
        <fullName evidence="3">Thioredoxin family protein</fullName>
    </submittedName>
</protein>
<dbReference type="RefSeq" id="WP_267677916.1">
    <property type="nucleotide sequence ID" value="NZ_CP113088.1"/>
</dbReference>
<dbReference type="PANTHER" id="PTHR45663:SF11">
    <property type="entry name" value="GEO12009P1"/>
    <property type="match status" value="1"/>
</dbReference>
<name>A0A9E8SEL3_9FLAO</name>
<keyword evidence="1" id="KW-0732">Signal</keyword>
<dbReference type="Pfam" id="PF00085">
    <property type="entry name" value="Thioredoxin"/>
    <property type="match status" value="1"/>
</dbReference>
<evidence type="ECO:0000256" key="1">
    <source>
        <dbReference type="SAM" id="SignalP"/>
    </source>
</evidence>
<dbReference type="KEGG" id="lnu:N7U66_07290"/>
<feature type="chain" id="PRO_5038716891" evidence="1">
    <location>
        <begin position="21"/>
        <end position="279"/>
    </location>
</feature>
<gene>
    <name evidence="3" type="ORF">N7U66_07290</name>
</gene>
<dbReference type="CDD" id="cd02947">
    <property type="entry name" value="TRX_family"/>
    <property type="match status" value="1"/>
</dbReference>
<dbReference type="AlphaFoldDB" id="A0A9E8SEL3"/>
<evidence type="ECO:0000313" key="4">
    <source>
        <dbReference type="Proteomes" id="UP001164705"/>
    </source>
</evidence>
<dbReference type="Proteomes" id="UP001164705">
    <property type="component" value="Chromosome"/>
</dbReference>
<feature type="signal peptide" evidence="1">
    <location>
        <begin position="1"/>
        <end position="20"/>
    </location>
</feature>
<accession>A0A9E8SEL3</accession>
<keyword evidence="4" id="KW-1185">Reference proteome</keyword>
<dbReference type="EMBL" id="CP113088">
    <property type="protein sequence ID" value="WAC03336.1"/>
    <property type="molecule type" value="Genomic_DNA"/>
</dbReference>
<evidence type="ECO:0000313" key="3">
    <source>
        <dbReference type="EMBL" id="WAC03336.1"/>
    </source>
</evidence>
<feature type="domain" description="Thioredoxin" evidence="2">
    <location>
        <begin position="7"/>
        <end position="129"/>
    </location>
</feature>
<proteinExistence type="predicted"/>
<reference evidence="3" key="1">
    <citation type="submission" date="2022-11" db="EMBL/GenBank/DDBJ databases">
        <title>Lacinutrix neustonica HL-RS19T sp. nov., isolated from the surface microlayer sample of brackish Lake Shihwa.</title>
        <authorList>
            <person name="Choi J.Y."/>
            <person name="Hwang C.Y."/>
        </authorList>
    </citation>
    <scope>NUCLEOTIDE SEQUENCE</scope>
    <source>
        <strain evidence="3">HL-RS19</strain>
    </source>
</reference>
<dbReference type="GO" id="GO:0045454">
    <property type="term" value="P:cell redox homeostasis"/>
    <property type="evidence" value="ECO:0007669"/>
    <property type="project" value="TreeGrafter"/>
</dbReference>
<dbReference type="InterPro" id="IPR013766">
    <property type="entry name" value="Thioredoxin_domain"/>
</dbReference>
<dbReference type="PROSITE" id="PS51352">
    <property type="entry name" value="THIOREDOXIN_2"/>
    <property type="match status" value="1"/>
</dbReference>
<dbReference type="Gene3D" id="3.40.30.10">
    <property type="entry name" value="Glutaredoxin"/>
    <property type="match status" value="1"/>
</dbReference>
<dbReference type="GO" id="GO:0005829">
    <property type="term" value="C:cytosol"/>
    <property type="evidence" value="ECO:0007669"/>
    <property type="project" value="TreeGrafter"/>
</dbReference>
<dbReference type="PANTHER" id="PTHR45663">
    <property type="entry name" value="GEO12009P1"/>
    <property type="match status" value="1"/>
</dbReference>